<dbReference type="Pfam" id="PF00732">
    <property type="entry name" value="GMC_oxred_N"/>
    <property type="match status" value="1"/>
</dbReference>
<dbReference type="GO" id="GO:0016614">
    <property type="term" value="F:oxidoreductase activity, acting on CH-OH group of donors"/>
    <property type="evidence" value="ECO:0007669"/>
    <property type="project" value="InterPro"/>
</dbReference>
<feature type="active site" description="Proton acceptor" evidence="8">
    <location>
        <position position="603"/>
    </location>
</feature>
<dbReference type="Pfam" id="PF05199">
    <property type="entry name" value="GMC_oxred_C"/>
    <property type="match status" value="1"/>
</dbReference>
<sequence length="623" mass="68563">MLRTWVLAFLLVAINGASATLLFLNESLSQAKEILQSSTFDYIIVGGGTTGLTLARRLTDNTNKYVLVIEAGRSGVNDPLVTIPERSFQFIGTDIDWFYFTQPQAHAANLSINLSAGKILGGDSSVNGLIWARPPKAEYDAWEQLGNHGWNWNSMYDAMKRYISEKLNQPSPSDAALYGYSAVPASHGNSGPIDVSFPPFIPLQHQKFIAASAELGQYFNPDPYSGNNTGAFWSLSSQTSHAIRVTSEFGYFDPVLSRKNLIVFSGGLVTKLELSQGPLITATGVNVRFPDGSVQLARLAHDGDVIMSAGTFRTPQLLELSGIGNKDVLKKLNIDVKLNLLGVGENYEDHTITLLTYQLKPGFLSFDALSYNSTLLAEQQQLYKDGKGFFTFADSPLVMAPIDYFLNASEIETAKEILSTKPDGLSQQSFNIIKNQIFHGVPQVEYLLFNSFSAGSSSLKMPNTSYVSIAITHLHPLSRGSIHINSTSIDDHPLINPNVLESDWDKWVLAKATAYARRFFETQSMREIFESEEVFPGFAAVQTQKQWEDYVTNNINCGYHSVGTASLLPRERNGVVDPNLVVYGTHNVRVADVSVMPLLVSAHTQTTAYAIGERAAEIIMQSR</sequence>
<dbReference type="SUPFAM" id="SSF54373">
    <property type="entry name" value="FAD-linked reductases, C-terminal domain"/>
    <property type="match status" value="1"/>
</dbReference>
<feature type="domain" description="Glucose-methanol-choline oxidoreductase N-terminal" evidence="11">
    <location>
        <begin position="310"/>
        <end position="324"/>
    </location>
</feature>
<keyword evidence="13" id="KW-1185">Reference proteome</keyword>
<feature type="binding site" evidence="9">
    <location>
        <begin position="49"/>
        <end position="50"/>
    </location>
    <ligand>
        <name>FAD</name>
        <dbReference type="ChEBI" id="CHEBI:57692"/>
    </ligand>
</feature>
<keyword evidence="6" id="KW-0560">Oxidoreductase</keyword>
<feature type="active site" description="Proton donor" evidence="8">
    <location>
        <position position="560"/>
    </location>
</feature>
<dbReference type="HOGENOM" id="CLU_002865_6_0_1"/>
<dbReference type="OrthoDB" id="269227at2759"/>
<keyword evidence="5 9" id="KW-0274">FAD</keyword>
<dbReference type="PANTHER" id="PTHR11552">
    <property type="entry name" value="GLUCOSE-METHANOL-CHOLINE GMC OXIDOREDUCTASE"/>
    <property type="match status" value="1"/>
</dbReference>
<comment type="cofactor">
    <cofactor evidence="1 9">
        <name>FAD</name>
        <dbReference type="ChEBI" id="CHEBI:57692"/>
    </cofactor>
</comment>
<dbReference type="Gene3D" id="3.30.560.10">
    <property type="entry name" value="Glucose Oxidase, domain 3"/>
    <property type="match status" value="1"/>
</dbReference>
<keyword evidence="4 10" id="KW-0732">Signal</keyword>
<evidence type="ECO:0000256" key="1">
    <source>
        <dbReference type="ARBA" id="ARBA00001974"/>
    </source>
</evidence>
<evidence type="ECO:0000256" key="8">
    <source>
        <dbReference type="PIRSR" id="PIRSR000137-1"/>
    </source>
</evidence>
<feature type="signal peptide" evidence="10">
    <location>
        <begin position="1"/>
        <end position="19"/>
    </location>
</feature>
<reference evidence="12 13" key="1">
    <citation type="submission" date="2014-04" db="EMBL/GenBank/DDBJ databases">
        <title>Evolutionary Origins and Diversification of the Mycorrhizal Mutualists.</title>
        <authorList>
            <consortium name="DOE Joint Genome Institute"/>
            <consortium name="Mycorrhizal Genomics Consortium"/>
            <person name="Kohler A."/>
            <person name="Kuo A."/>
            <person name="Nagy L.G."/>
            <person name="Floudas D."/>
            <person name="Copeland A."/>
            <person name="Barry K.W."/>
            <person name="Cichocki N."/>
            <person name="Veneault-Fourrey C."/>
            <person name="LaButti K."/>
            <person name="Lindquist E.A."/>
            <person name="Lipzen A."/>
            <person name="Lundell T."/>
            <person name="Morin E."/>
            <person name="Murat C."/>
            <person name="Riley R."/>
            <person name="Ohm R."/>
            <person name="Sun H."/>
            <person name="Tunlid A."/>
            <person name="Henrissat B."/>
            <person name="Grigoriev I.V."/>
            <person name="Hibbett D.S."/>
            <person name="Martin F."/>
        </authorList>
    </citation>
    <scope>NUCLEOTIDE SEQUENCE [LARGE SCALE GENOMIC DNA]</scope>
    <source>
        <strain evidence="12 13">Koide BX008</strain>
    </source>
</reference>
<dbReference type="InterPro" id="IPR036188">
    <property type="entry name" value="FAD/NAD-bd_sf"/>
</dbReference>
<dbReference type="InterPro" id="IPR000172">
    <property type="entry name" value="GMC_OxRdtase_N"/>
</dbReference>
<organism evidence="12 13">
    <name type="scientific">Amanita muscaria (strain Koide BX008)</name>
    <dbReference type="NCBI Taxonomy" id="946122"/>
    <lineage>
        <taxon>Eukaryota</taxon>
        <taxon>Fungi</taxon>
        <taxon>Dikarya</taxon>
        <taxon>Basidiomycota</taxon>
        <taxon>Agaricomycotina</taxon>
        <taxon>Agaricomycetes</taxon>
        <taxon>Agaricomycetidae</taxon>
        <taxon>Agaricales</taxon>
        <taxon>Pluteineae</taxon>
        <taxon>Amanitaceae</taxon>
        <taxon>Amanita</taxon>
    </lineage>
</organism>
<dbReference type="PROSITE" id="PS00624">
    <property type="entry name" value="GMC_OXRED_2"/>
    <property type="match status" value="1"/>
</dbReference>
<dbReference type="PANTHER" id="PTHR11552:SF201">
    <property type="entry name" value="GLUCOSE-METHANOL-CHOLINE OXIDOREDUCTASE N-TERMINAL DOMAIN-CONTAINING PROTEIN"/>
    <property type="match status" value="1"/>
</dbReference>
<evidence type="ECO:0000256" key="7">
    <source>
        <dbReference type="ARBA" id="ARBA00023180"/>
    </source>
</evidence>
<dbReference type="EMBL" id="KN818294">
    <property type="protein sequence ID" value="KIL60698.1"/>
    <property type="molecule type" value="Genomic_DNA"/>
</dbReference>
<evidence type="ECO:0000313" key="12">
    <source>
        <dbReference type="EMBL" id="KIL60698.1"/>
    </source>
</evidence>
<evidence type="ECO:0000256" key="5">
    <source>
        <dbReference type="ARBA" id="ARBA00022827"/>
    </source>
</evidence>
<evidence type="ECO:0000256" key="9">
    <source>
        <dbReference type="PIRSR" id="PIRSR000137-2"/>
    </source>
</evidence>
<dbReference type="STRING" id="946122.A0A0C2WWG9"/>
<comment type="similarity">
    <text evidence="2">Belongs to the GMC oxidoreductase family.</text>
</comment>
<protein>
    <submittedName>
        <fullName evidence="12">GMC oxidoreductase</fullName>
    </submittedName>
</protein>
<dbReference type="Proteomes" id="UP000054549">
    <property type="component" value="Unassembled WGS sequence"/>
</dbReference>
<feature type="chain" id="PRO_5002173840" evidence="10">
    <location>
        <begin position="20"/>
        <end position="623"/>
    </location>
</feature>
<dbReference type="InterPro" id="IPR012132">
    <property type="entry name" value="GMC_OxRdtase"/>
</dbReference>
<dbReference type="SUPFAM" id="SSF51905">
    <property type="entry name" value="FAD/NAD(P)-binding domain"/>
    <property type="match status" value="1"/>
</dbReference>
<dbReference type="InParanoid" id="A0A0C2WWG9"/>
<evidence type="ECO:0000313" key="13">
    <source>
        <dbReference type="Proteomes" id="UP000054549"/>
    </source>
</evidence>
<accession>A0A0C2WWG9</accession>
<keyword evidence="7" id="KW-0325">Glycoprotein</keyword>
<dbReference type="Gene3D" id="3.50.50.60">
    <property type="entry name" value="FAD/NAD(P)-binding domain"/>
    <property type="match status" value="1"/>
</dbReference>
<feature type="binding site" evidence="9">
    <location>
        <position position="269"/>
    </location>
    <ligand>
        <name>FAD</name>
        <dbReference type="ChEBI" id="CHEBI:57692"/>
    </ligand>
</feature>
<evidence type="ECO:0000256" key="10">
    <source>
        <dbReference type="SAM" id="SignalP"/>
    </source>
</evidence>
<evidence type="ECO:0000259" key="11">
    <source>
        <dbReference type="PROSITE" id="PS00624"/>
    </source>
</evidence>
<proteinExistence type="inferred from homology"/>
<evidence type="ECO:0000256" key="2">
    <source>
        <dbReference type="ARBA" id="ARBA00010790"/>
    </source>
</evidence>
<dbReference type="AlphaFoldDB" id="A0A0C2WWG9"/>
<evidence type="ECO:0000256" key="3">
    <source>
        <dbReference type="ARBA" id="ARBA00022630"/>
    </source>
</evidence>
<evidence type="ECO:0000256" key="6">
    <source>
        <dbReference type="ARBA" id="ARBA00023002"/>
    </source>
</evidence>
<dbReference type="GO" id="GO:0050660">
    <property type="term" value="F:flavin adenine dinucleotide binding"/>
    <property type="evidence" value="ECO:0007669"/>
    <property type="project" value="InterPro"/>
</dbReference>
<keyword evidence="3" id="KW-0285">Flavoprotein</keyword>
<dbReference type="PIRSF" id="PIRSF000137">
    <property type="entry name" value="Alcohol_oxidase"/>
    <property type="match status" value="1"/>
</dbReference>
<name>A0A0C2WWG9_AMAMK</name>
<gene>
    <name evidence="12" type="ORF">M378DRAFT_187726</name>
</gene>
<dbReference type="InterPro" id="IPR007867">
    <property type="entry name" value="GMC_OxRtase_C"/>
</dbReference>
<evidence type="ECO:0000256" key="4">
    <source>
        <dbReference type="ARBA" id="ARBA00022729"/>
    </source>
</evidence>